<feature type="region of interest" description="Disordered" evidence="3">
    <location>
        <begin position="1103"/>
        <end position="1196"/>
    </location>
</feature>
<evidence type="ECO:0000256" key="2">
    <source>
        <dbReference type="ARBA" id="ARBA00022801"/>
    </source>
</evidence>
<feature type="region of interest" description="Disordered" evidence="3">
    <location>
        <begin position="1014"/>
        <end position="1067"/>
    </location>
</feature>
<keyword evidence="1" id="KW-0479">Metal-binding</keyword>
<feature type="compositionally biased region" description="Pro residues" evidence="3">
    <location>
        <begin position="1145"/>
        <end position="1154"/>
    </location>
</feature>
<feature type="domain" description="PDEase" evidence="4">
    <location>
        <begin position="513"/>
        <end position="882"/>
    </location>
</feature>
<feature type="region of interest" description="Disordered" evidence="3">
    <location>
        <begin position="231"/>
        <end position="250"/>
    </location>
</feature>
<feature type="compositionally biased region" description="Low complexity" evidence="3">
    <location>
        <begin position="1184"/>
        <end position="1196"/>
    </location>
</feature>
<feature type="region of interest" description="Disordered" evidence="3">
    <location>
        <begin position="133"/>
        <end position="155"/>
    </location>
</feature>
<dbReference type="Pfam" id="PF00233">
    <property type="entry name" value="PDEase_I"/>
    <property type="match status" value="1"/>
</dbReference>
<evidence type="ECO:0000313" key="5">
    <source>
        <dbReference type="Proteomes" id="UP000095280"/>
    </source>
</evidence>
<dbReference type="PANTHER" id="PTHR11347">
    <property type="entry name" value="CYCLIC NUCLEOTIDE PHOSPHODIESTERASE"/>
    <property type="match status" value="1"/>
</dbReference>
<reference evidence="6" key="1">
    <citation type="submission" date="2016-11" db="UniProtKB">
        <authorList>
            <consortium name="WormBaseParasite"/>
        </authorList>
    </citation>
    <scope>IDENTIFICATION</scope>
</reference>
<sequence length="1332" mass="144318">GASAASAAAAAATAASAAAAAGAINSPPHPHFPRLSTRGDETLKTASAAQRWPPGQLLLPLLTAQQPRLAGGRGETDRGFELCPAGNQQLASLRGLRGLRGCQGADDKAFRATGVMQEKLAMGIGEKAAGNASRALTGAPADRDFQGTDGLQVPSIHPEDLQHEKLPARQAADPPASPGQHRPSDGCVQSAPKSRHAAADLPALQNICHSMAPESSKAAKEFLVFAKKRNSGQATKTGEAQPGPKTRAPAALIERENRPGREPLRRLSVIGRPSLSHEEPRPMTERAERPAAGGSGLAKWLHQLLRRGNAARIDALSDETAFVLKARRVPAGGLMRPGRLQKRGWGSLGEAFLVFQLIKNLHGKEFYFYPRTEQPYGAFRCGAVHKHPVEKYIGVSVNQQRMISEPLRITSGVATTTPAPTAPPDAVSTSAVDTATPKKKKRLEICAASICRFLFAMPLGADCSQARSSSRCRLLKPRSHQTFHVNPRSMNVQVEVRLQEDGYRRPVDQLGVLDASYFGSAELLLRRQIDSPCRFDVFALDRLVEQPMHQFGMFLFDRCGFFQAGSLCMDPVICAWLLQRTAGLYQYRNPYHNQLHAIDVTQAFYVMLQQPGIQHKFHLNKLEVFTTLLAALCHDVGHPGCTTKYLCLFNHDHFFKAYNDRFRELRKDDSKGDTQFTLENHHTRMGCSLLLQSGLMETLKLTEQQRMATVQLMSDLINATDMDRHKSLVEKFQADLLRAEEARQADSGSNSEPNRGHKGTVKMDLLELIIKCADIGNPFREWPICSAWAELVCQEFYRQGDLENVCRQRFMSSEDLLKVQGVFTASLKRDTQVPQVQVNFITIFVLPLIQVYAQVEATESSRAIQQTVEQNLQLWRMLNSMNKKKIINYLTCSALWSSTRCSRGCSTTRIFEPQQRSHQVAARDFSKKCAPGEREPAAAPELIPLILSQSLAAQRPGRVECAGCMSMEACSRWPAVSRLEPDSGEPPTAAAAASRPTAELALLSSFSASGSLEATSDWRSSNSESEPGGSRQPSTPLTSQAAPAPTESSSTSTPDGRQPTLILSSSCHFSSERRRAFMKKRGFFGGDRPAQSAVSSSEEAAAAAVVPETAAESATLVEDRDRSESPSGSSLRLQAAMQGGGPKSRNPPPPPPPSAVLTASRPDRKAGQVGADNGLGSRGGRAGGASEESCASLSSSPQLPSVAKAACPSACANWAPVSRPDLSLLQGLGLRKRSDRVPWLRHRTRWANTACGMLYRFSSELIRCASSLVLISSPSEVAGRSAEGECCCCWASTEPTRELAVPRTGGGAGCLLADVAALEEAGCRGKVLIQDQ</sequence>
<feature type="compositionally biased region" description="Low complexity" evidence="3">
    <location>
        <begin position="1103"/>
        <end position="1114"/>
    </location>
</feature>
<evidence type="ECO:0000256" key="1">
    <source>
        <dbReference type="ARBA" id="ARBA00022723"/>
    </source>
</evidence>
<accession>A0A1I8II66</accession>
<organism evidence="5 6">
    <name type="scientific">Macrostomum lignano</name>
    <dbReference type="NCBI Taxonomy" id="282301"/>
    <lineage>
        <taxon>Eukaryota</taxon>
        <taxon>Metazoa</taxon>
        <taxon>Spiralia</taxon>
        <taxon>Lophotrochozoa</taxon>
        <taxon>Platyhelminthes</taxon>
        <taxon>Rhabditophora</taxon>
        <taxon>Macrostomorpha</taxon>
        <taxon>Macrostomida</taxon>
        <taxon>Macrostomidae</taxon>
        <taxon>Macrostomum</taxon>
    </lineage>
</organism>
<feature type="region of interest" description="Disordered" evidence="3">
    <location>
        <begin position="18"/>
        <end position="41"/>
    </location>
</feature>
<name>A0A1I8II66_9PLAT</name>
<keyword evidence="2" id="KW-0378">Hydrolase</keyword>
<dbReference type="InterPro" id="IPR036971">
    <property type="entry name" value="PDEase_catalytic_dom_sf"/>
</dbReference>
<proteinExistence type="predicted"/>
<dbReference type="SMART" id="SM00471">
    <property type="entry name" value="HDc"/>
    <property type="match status" value="1"/>
</dbReference>
<dbReference type="InterPro" id="IPR003607">
    <property type="entry name" value="HD/PDEase_dom"/>
</dbReference>
<dbReference type="WBParaSite" id="maker-uti_cns_0012717-snap-gene-0.3-mRNA-1">
    <property type="protein sequence ID" value="maker-uti_cns_0012717-snap-gene-0.3-mRNA-1"/>
    <property type="gene ID" value="maker-uti_cns_0012717-snap-gene-0.3"/>
</dbReference>
<feature type="region of interest" description="Disordered" evidence="3">
    <location>
        <begin position="272"/>
        <end position="292"/>
    </location>
</feature>
<evidence type="ECO:0000256" key="3">
    <source>
        <dbReference type="SAM" id="MobiDB-lite"/>
    </source>
</evidence>
<dbReference type="SUPFAM" id="SSF109604">
    <property type="entry name" value="HD-domain/PDEase-like"/>
    <property type="match status" value="1"/>
</dbReference>
<feature type="compositionally biased region" description="Basic and acidic residues" evidence="3">
    <location>
        <begin position="275"/>
        <end position="289"/>
    </location>
</feature>
<dbReference type="Proteomes" id="UP000095280">
    <property type="component" value="Unplaced"/>
</dbReference>
<feature type="compositionally biased region" description="Polar residues" evidence="3">
    <location>
        <begin position="1017"/>
        <end position="1037"/>
    </location>
</feature>
<dbReference type="GO" id="GO:0004114">
    <property type="term" value="F:3',5'-cyclic-nucleotide phosphodiesterase activity"/>
    <property type="evidence" value="ECO:0007669"/>
    <property type="project" value="InterPro"/>
</dbReference>
<feature type="region of interest" description="Disordered" evidence="3">
    <location>
        <begin position="167"/>
        <end position="197"/>
    </location>
</feature>
<dbReference type="GO" id="GO:0046872">
    <property type="term" value="F:metal ion binding"/>
    <property type="evidence" value="ECO:0007669"/>
    <property type="project" value="UniProtKB-KW"/>
</dbReference>
<dbReference type="Gene3D" id="1.10.1300.10">
    <property type="entry name" value="3'5'-cyclic nucleotide phosphodiesterase, catalytic domain"/>
    <property type="match status" value="1"/>
</dbReference>
<protein>
    <submittedName>
        <fullName evidence="6">PDEase domain-containing protein</fullName>
    </submittedName>
</protein>
<dbReference type="PROSITE" id="PS51845">
    <property type="entry name" value="PDEASE_I_2"/>
    <property type="match status" value="1"/>
</dbReference>
<evidence type="ECO:0000313" key="6">
    <source>
        <dbReference type="WBParaSite" id="maker-uti_cns_0012717-snap-gene-0.3-mRNA-1"/>
    </source>
</evidence>
<dbReference type="CDD" id="cd00077">
    <property type="entry name" value="HDc"/>
    <property type="match status" value="1"/>
</dbReference>
<feature type="compositionally biased region" description="Low complexity" evidence="3">
    <location>
        <begin position="1038"/>
        <end position="1054"/>
    </location>
</feature>
<evidence type="ECO:0000259" key="4">
    <source>
        <dbReference type="PROSITE" id="PS51845"/>
    </source>
</evidence>
<keyword evidence="5" id="KW-1185">Reference proteome</keyword>
<dbReference type="InterPro" id="IPR002073">
    <property type="entry name" value="PDEase_catalytic_dom"/>
</dbReference>
<dbReference type="GO" id="GO:0007165">
    <property type="term" value="P:signal transduction"/>
    <property type="evidence" value="ECO:0007669"/>
    <property type="project" value="InterPro"/>
</dbReference>